<dbReference type="PANTHER" id="PTHR43464">
    <property type="entry name" value="METHYLTRANSFERASE"/>
    <property type="match status" value="1"/>
</dbReference>
<reference evidence="5" key="1">
    <citation type="submission" date="2020-07" db="EMBL/GenBank/DDBJ databases">
        <title>Huge and variable diversity of episymbiotic CPR bacteria and DPANN archaea in groundwater ecosystems.</title>
        <authorList>
            <person name="He C.Y."/>
            <person name="Keren R."/>
            <person name="Whittaker M."/>
            <person name="Farag I.F."/>
            <person name="Doudna J."/>
            <person name="Cate J.H.D."/>
            <person name="Banfield J.F."/>
        </authorList>
    </citation>
    <scope>NUCLEOTIDE SEQUENCE</scope>
    <source>
        <strain evidence="5">NC_groundwater_17_Pr7_B-0.1um_64_12</strain>
    </source>
</reference>
<evidence type="ECO:0000313" key="6">
    <source>
        <dbReference type="Proteomes" id="UP000727962"/>
    </source>
</evidence>
<gene>
    <name evidence="5" type="ORF">HYR64_06885</name>
</gene>
<keyword evidence="1 5" id="KW-0489">Methyltransferase</keyword>
<dbReference type="Proteomes" id="UP000727962">
    <property type="component" value="Unassembled WGS sequence"/>
</dbReference>
<evidence type="ECO:0000256" key="3">
    <source>
        <dbReference type="ARBA" id="ARBA00022691"/>
    </source>
</evidence>
<dbReference type="InterPro" id="IPR029063">
    <property type="entry name" value="SAM-dependent_MTases_sf"/>
</dbReference>
<evidence type="ECO:0000256" key="1">
    <source>
        <dbReference type="ARBA" id="ARBA00022603"/>
    </source>
</evidence>
<feature type="domain" description="Methyltransferase" evidence="4">
    <location>
        <begin position="114"/>
        <end position="203"/>
    </location>
</feature>
<comment type="caution">
    <text evidence="5">The sequence shown here is derived from an EMBL/GenBank/DDBJ whole genome shotgun (WGS) entry which is preliminary data.</text>
</comment>
<keyword evidence="2" id="KW-0808">Transferase</keyword>
<dbReference type="Gene3D" id="3.40.50.150">
    <property type="entry name" value="Vaccinia Virus protein VP39"/>
    <property type="match status" value="1"/>
</dbReference>
<organism evidence="5 6">
    <name type="scientific">Fimbriimonas ginsengisoli</name>
    <dbReference type="NCBI Taxonomy" id="1005039"/>
    <lineage>
        <taxon>Bacteria</taxon>
        <taxon>Bacillati</taxon>
        <taxon>Armatimonadota</taxon>
        <taxon>Fimbriimonadia</taxon>
        <taxon>Fimbriimonadales</taxon>
        <taxon>Fimbriimonadaceae</taxon>
        <taxon>Fimbriimonas</taxon>
    </lineage>
</organism>
<dbReference type="PANTHER" id="PTHR43464:SF19">
    <property type="entry name" value="UBIQUINONE BIOSYNTHESIS O-METHYLTRANSFERASE, MITOCHONDRIAL"/>
    <property type="match status" value="1"/>
</dbReference>
<evidence type="ECO:0000259" key="4">
    <source>
        <dbReference type="Pfam" id="PF13649"/>
    </source>
</evidence>
<dbReference type="GO" id="GO:0008168">
    <property type="term" value="F:methyltransferase activity"/>
    <property type="evidence" value="ECO:0007669"/>
    <property type="project" value="UniProtKB-KW"/>
</dbReference>
<name>A0A931LT37_FIMGI</name>
<dbReference type="InterPro" id="IPR036873">
    <property type="entry name" value="Rhodanese-like_dom_sf"/>
</dbReference>
<proteinExistence type="predicted"/>
<sequence length="264" mass="29502">MERARLLDPRPEAEAKLHPIAWGANIPWDELSTRQHELPPSRRAGQIEVANVGEAAARAIEALSAIGRVGTAVDHWDWAPPGSEECFRLWEPNPFLEERLRAHETTAMERGRAIDLACGTGRNAVYLASLGWHVTAIDHLEDALARARDLERRYLTGAPPIDWVRHDLEASSPVQSGFDLIACLFFLHRPLLEWAVTALNPGGSLVVETFTLAHREYFGKPKRESLVLAPGELPMLIGNLRIETSEEGWHEGRHTARLPARCFT</sequence>
<evidence type="ECO:0000256" key="2">
    <source>
        <dbReference type="ARBA" id="ARBA00022679"/>
    </source>
</evidence>
<dbReference type="EMBL" id="JACOSL010000039">
    <property type="protein sequence ID" value="MBI1756814.1"/>
    <property type="molecule type" value="Genomic_DNA"/>
</dbReference>
<protein>
    <submittedName>
        <fullName evidence="5">Class I SAM-dependent methyltransferase</fullName>
    </submittedName>
</protein>
<dbReference type="SUPFAM" id="SSF52821">
    <property type="entry name" value="Rhodanese/Cell cycle control phosphatase"/>
    <property type="match status" value="1"/>
</dbReference>
<dbReference type="SUPFAM" id="SSF53335">
    <property type="entry name" value="S-adenosyl-L-methionine-dependent methyltransferases"/>
    <property type="match status" value="1"/>
</dbReference>
<accession>A0A931LT37</accession>
<dbReference type="AlphaFoldDB" id="A0A931LT37"/>
<keyword evidence="3" id="KW-0949">S-adenosyl-L-methionine</keyword>
<dbReference type="CDD" id="cd02440">
    <property type="entry name" value="AdoMet_MTases"/>
    <property type="match status" value="1"/>
</dbReference>
<dbReference type="Pfam" id="PF13649">
    <property type="entry name" value="Methyltransf_25"/>
    <property type="match status" value="1"/>
</dbReference>
<dbReference type="GO" id="GO:0032259">
    <property type="term" value="P:methylation"/>
    <property type="evidence" value="ECO:0007669"/>
    <property type="project" value="UniProtKB-KW"/>
</dbReference>
<dbReference type="InterPro" id="IPR041698">
    <property type="entry name" value="Methyltransf_25"/>
</dbReference>
<evidence type="ECO:0000313" key="5">
    <source>
        <dbReference type="EMBL" id="MBI1756814.1"/>
    </source>
</evidence>